<dbReference type="OrthoDB" id="1496138at2"/>
<evidence type="ECO:0000256" key="6">
    <source>
        <dbReference type="SAM" id="Phobius"/>
    </source>
</evidence>
<keyword evidence="2 6" id="KW-0812">Transmembrane</keyword>
<feature type="domain" description="HTTM-like" evidence="7">
    <location>
        <begin position="11"/>
        <end position="263"/>
    </location>
</feature>
<keyword evidence="4 6" id="KW-0472">Membrane</keyword>
<evidence type="ECO:0000256" key="4">
    <source>
        <dbReference type="ARBA" id="ARBA00023136"/>
    </source>
</evidence>
<dbReference type="RefSeq" id="WP_090622498.1">
    <property type="nucleotide sequence ID" value="NZ_FOQO01000001.1"/>
</dbReference>
<dbReference type="InterPro" id="IPR011020">
    <property type="entry name" value="HTTM-like"/>
</dbReference>
<feature type="transmembrane region" description="Helical" evidence="6">
    <location>
        <begin position="231"/>
        <end position="260"/>
    </location>
</feature>
<dbReference type="AlphaFoldDB" id="A0A1I3CM58"/>
<feature type="transmembrane region" description="Helical" evidence="6">
    <location>
        <begin position="199"/>
        <end position="219"/>
    </location>
</feature>
<organism evidence="8 9">
    <name type="scientific">Parapedobacter indicus</name>
    <dbReference type="NCBI Taxonomy" id="1477437"/>
    <lineage>
        <taxon>Bacteria</taxon>
        <taxon>Pseudomonadati</taxon>
        <taxon>Bacteroidota</taxon>
        <taxon>Sphingobacteriia</taxon>
        <taxon>Sphingobacteriales</taxon>
        <taxon>Sphingobacteriaceae</taxon>
        <taxon>Parapedobacter</taxon>
    </lineage>
</organism>
<evidence type="ECO:0000313" key="9">
    <source>
        <dbReference type="Proteomes" id="UP000198670"/>
    </source>
</evidence>
<keyword evidence="3 6" id="KW-1133">Transmembrane helix</keyword>
<evidence type="ECO:0000313" key="8">
    <source>
        <dbReference type="EMBL" id="SFH75406.1"/>
    </source>
</evidence>
<dbReference type="EMBL" id="FOQO01000001">
    <property type="protein sequence ID" value="SFH75406.1"/>
    <property type="molecule type" value="Genomic_DNA"/>
</dbReference>
<keyword evidence="9" id="KW-1185">Reference proteome</keyword>
<comment type="subcellular location">
    <subcellularLocation>
        <location evidence="1">Endomembrane system</location>
        <topology evidence="1">Multi-pass membrane protein</topology>
    </subcellularLocation>
</comment>
<evidence type="ECO:0000256" key="5">
    <source>
        <dbReference type="SAM" id="MobiDB-lite"/>
    </source>
</evidence>
<feature type="region of interest" description="Disordered" evidence="5">
    <location>
        <begin position="286"/>
        <end position="305"/>
    </location>
</feature>
<dbReference type="PANTHER" id="PTHR39535">
    <property type="entry name" value="SPORULATION-DELAYING PROTEIN SDPB"/>
    <property type="match status" value="1"/>
</dbReference>
<evidence type="ECO:0000256" key="3">
    <source>
        <dbReference type="ARBA" id="ARBA00022989"/>
    </source>
</evidence>
<gene>
    <name evidence="8" type="ORF">SAMN05444682_10192</name>
</gene>
<dbReference type="SMART" id="SM00752">
    <property type="entry name" value="HTTM"/>
    <property type="match status" value="1"/>
</dbReference>
<sequence length="305" mass="34647">MTRFYRFLFHFHPSPIWTDALRIGVCTTLLVDMLLLKADFPALYGADHFVDMPLLALKQDFPAIQLDPLSQHLVWVAYVGSCLAVICRYRPRMALVLLLILHQLIFTGHTLFAYGFDYLAASALWYAVFAPTTRKSPWHSPILRTLQMHLCAVYAVGGINKAFGAGWWDGHALWKAVVQPGYPTGIPVSLLEQLPEPCWAVGGWLVIALELTYPVFIWWRPTRRFSLWGIIAMHTGIALMMGLYLFSALMMVLNLAAFYYPYLPFYKQLLPRIPFMVKPLRTHAPRSETPAQASAADTKRTENAC</sequence>
<proteinExistence type="predicted"/>
<dbReference type="PANTHER" id="PTHR39535:SF2">
    <property type="entry name" value="HTTM DOMAIN-CONTAINING PROTEIN"/>
    <property type="match status" value="1"/>
</dbReference>
<evidence type="ECO:0000259" key="7">
    <source>
        <dbReference type="SMART" id="SM00752"/>
    </source>
</evidence>
<dbReference type="GO" id="GO:0012505">
    <property type="term" value="C:endomembrane system"/>
    <property type="evidence" value="ECO:0007669"/>
    <property type="project" value="UniProtKB-SubCell"/>
</dbReference>
<reference evidence="8 9" key="1">
    <citation type="submission" date="2016-10" db="EMBL/GenBank/DDBJ databases">
        <authorList>
            <person name="de Groot N.N."/>
        </authorList>
    </citation>
    <scope>NUCLEOTIDE SEQUENCE [LARGE SCALE GENOMIC DNA]</scope>
    <source>
        <strain evidence="8 9">RK1</strain>
    </source>
</reference>
<name>A0A1I3CM58_9SPHI</name>
<evidence type="ECO:0000256" key="1">
    <source>
        <dbReference type="ARBA" id="ARBA00004127"/>
    </source>
</evidence>
<dbReference type="InterPro" id="IPR052964">
    <property type="entry name" value="Sporulation_signal_mat"/>
</dbReference>
<accession>A0A1I3CM58</accession>
<evidence type="ECO:0000256" key="2">
    <source>
        <dbReference type="ARBA" id="ARBA00022692"/>
    </source>
</evidence>
<dbReference type="STRING" id="1477437.SAMN05444682_10192"/>
<feature type="transmembrane region" description="Helical" evidence="6">
    <location>
        <begin position="94"/>
        <end position="116"/>
    </location>
</feature>
<protein>
    <submittedName>
        <fullName evidence="8">Vitamin K-dependent gamma-carboxylase</fullName>
    </submittedName>
</protein>
<dbReference type="Proteomes" id="UP000198670">
    <property type="component" value="Unassembled WGS sequence"/>
</dbReference>